<dbReference type="Pfam" id="PF01773">
    <property type="entry name" value="Nucleos_tra2_N"/>
    <property type="match status" value="1"/>
</dbReference>
<evidence type="ECO:0000256" key="3">
    <source>
        <dbReference type="ARBA" id="ARBA00022475"/>
    </source>
</evidence>
<dbReference type="InterPro" id="IPR011657">
    <property type="entry name" value="CNT_C_dom"/>
</dbReference>
<keyword evidence="11" id="KW-1185">Reference proteome</keyword>
<feature type="transmembrane region" description="Helical" evidence="7">
    <location>
        <begin position="265"/>
        <end position="288"/>
    </location>
</feature>
<dbReference type="GO" id="GO:0005886">
    <property type="term" value="C:plasma membrane"/>
    <property type="evidence" value="ECO:0007669"/>
    <property type="project" value="UniProtKB-SubCell"/>
</dbReference>
<feature type="transmembrane region" description="Helical" evidence="7">
    <location>
        <begin position="103"/>
        <end position="126"/>
    </location>
</feature>
<evidence type="ECO:0000256" key="5">
    <source>
        <dbReference type="ARBA" id="ARBA00022989"/>
    </source>
</evidence>
<feature type="transmembrane region" description="Helical" evidence="7">
    <location>
        <begin position="25"/>
        <end position="46"/>
    </location>
</feature>
<feature type="domain" description="Concentrative nucleoside transporter C-terminal" evidence="9">
    <location>
        <begin position="371"/>
        <end position="579"/>
    </location>
</feature>
<protein>
    <submittedName>
        <fullName evidence="12">Solute carrier family 28 member 3</fullName>
    </submittedName>
</protein>
<keyword evidence="6 7" id="KW-0472">Membrane</keyword>
<comment type="similarity">
    <text evidence="2">Belongs to the concentrative nucleoside transporter (CNT) (TC 2.A.41) family.</text>
</comment>
<evidence type="ECO:0000259" key="10">
    <source>
        <dbReference type="Pfam" id="PF07670"/>
    </source>
</evidence>
<dbReference type="AlphaFoldDB" id="A0A6J2TV42"/>
<dbReference type="InterPro" id="IPR002668">
    <property type="entry name" value="CNT_N_dom"/>
</dbReference>
<dbReference type="InterPro" id="IPR011642">
    <property type="entry name" value="Gate_dom"/>
</dbReference>
<keyword evidence="4 7" id="KW-0812">Transmembrane</keyword>
<feature type="domain" description="Nucleoside transporter/FeoB GTPase Gate" evidence="10">
    <location>
        <begin position="270"/>
        <end position="367"/>
    </location>
</feature>
<dbReference type="Proteomes" id="UP000504634">
    <property type="component" value="Unplaced"/>
</dbReference>
<dbReference type="PANTHER" id="PTHR10590">
    <property type="entry name" value="SODIUM/NUCLEOSIDE COTRANSPORTER"/>
    <property type="match status" value="1"/>
</dbReference>
<dbReference type="InterPro" id="IPR008276">
    <property type="entry name" value="C_nuclsd_transpt"/>
</dbReference>
<evidence type="ECO:0000313" key="11">
    <source>
        <dbReference type="Proteomes" id="UP000504634"/>
    </source>
</evidence>
<gene>
    <name evidence="12" type="primary">LOC115628113</name>
</gene>
<dbReference type="Pfam" id="PF07662">
    <property type="entry name" value="Nucleos_tra2_C"/>
    <property type="match status" value="1"/>
</dbReference>
<feature type="transmembrane region" description="Helical" evidence="7">
    <location>
        <begin position="436"/>
        <end position="454"/>
    </location>
</feature>
<feature type="transmembrane region" description="Helical" evidence="7">
    <location>
        <begin position="206"/>
        <end position="226"/>
    </location>
</feature>
<dbReference type="RefSeq" id="XP_030379959.1">
    <property type="nucleotide sequence ID" value="XM_030524099.1"/>
</dbReference>
<accession>A0A6J2TV42</accession>
<evidence type="ECO:0000256" key="6">
    <source>
        <dbReference type="ARBA" id="ARBA00023136"/>
    </source>
</evidence>
<feature type="transmembrane region" description="Helical" evidence="7">
    <location>
        <begin position="524"/>
        <end position="547"/>
    </location>
</feature>
<comment type="subcellular location">
    <subcellularLocation>
        <location evidence="1">Cell membrane</location>
        <topology evidence="1">Multi-pass membrane protein</topology>
    </subcellularLocation>
</comment>
<name>A0A6J2TV42_DROLE</name>
<feature type="domain" description="Concentrative nucleoside transporter N-terminal" evidence="8">
    <location>
        <begin position="187"/>
        <end position="259"/>
    </location>
</feature>
<dbReference type="Pfam" id="PF07670">
    <property type="entry name" value="Gate"/>
    <property type="match status" value="1"/>
</dbReference>
<dbReference type="CTD" id="35915"/>
<reference evidence="12" key="1">
    <citation type="submission" date="2025-08" db="UniProtKB">
        <authorList>
            <consortium name="RefSeq"/>
        </authorList>
    </citation>
    <scope>IDENTIFICATION</scope>
    <source>
        <strain evidence="12">11010-0011.00</strain>
        <tissue evidence="12">Whole body</tissue>
    </source>
</reference>
<keyword evidence="3" id="KW-1003">Cell membrane</keyword>
<dbReference type="GeneID" id="115628113"/>
<feature type="transmembrane region" description="Helical" evidence="7">
    <location>
        <begin position="154"/>
        <end position="174"/>
    </location>
</feature>
<organism evidence="11 12">
    <name type="scientific">Drosophila lebanonensis</name>
    <name type="common">Fruit fly</name>
    <name type="synonym">Scaptodrosophila lebanonensis</name>
    <dbReference type="NCBI Taxonomy" id="7225"/>
    <lineage>
        <taxon>Eukaryota</taxon>
        <taxon>Metazoa</taxon>
        <taxon>Ecdysozoa</taxon>
        <taxon>Arthropoda</taxon>
        <taxon>Hexapoda</taxon>
        <taxon>Insecta</taxon>
        <taxon>Pterygota</taxon>
        <taxon>Neoptera</taxon>
        <taxon>Endopterygota</taxon>
        <taxon>Diptera</taxon>
        <taxon>Brachycera</taxon>
        <taxon>Muscomorpha</taxon>
        <taxon>Ephydroidea</taxon>
        <taxon>Drosophilidae</taxon>
        <taxon>Scaptodrosophila</taxon>
    </lineage>
</organism>
<feature type="transmembrane region" description="Helical" evidence="7">
    <location>
        <begin position="559"/>
        <end position="582"/>
    </location>
</feature>
<evidence type="ECO:0000313" key="12">
    <source>
        <dbReference type="RefSeq" id="XP_030379959.1"/>
    </source>
</evidence>
<evidence type="ECO:0000259" key="8">
    <source>
        <dbReference type="Pfam" id="PF01773"/>
    </source>
</evidence>
<proteinExistence type="inferred from homology"/>
<dbReference type="OrthoDB" id="6075923at2759"/>
<evidence type="ECO:0000256" key="1">
    <source>
        <dbReference type="ARBA" id="ARBA00004651"/>
    </source>
</evidence>
<evidence type="ECO:0000259" key="9">
    <source>
        <dbReference type="Pfam" id="PF07662"/>
    </source>
</evidence>
<evidence type="ECO:0000256" key="2">
    <source>
        <dbReference type="ARBA" id="ARBA00009033"/>
    </source>
</evidence>
<evidence type="ECO:0000256" key="7">
    <source>
        <dbReference type="SAM" id="Phobius"/>
    </source>
</evidence>
<keyword evidence="5 7" id="KW-1133">Transmembrane helix</keyword>
<feature type="transmembrane region" description="Helical" evidence="7">
    <location>
        <begin position="181"/>
        <end position="200"/>
    </location>
</feature>
<sequence>MAEPVTETETEPEEESPRKKLIKRILLIIFHILFISYFIWCTVVFIRYDKKSDNCKTAVKDLSKSWQYRDESEGESVIVSDKDNETIANITNFQPHILCKINWCTGFGFLTLIFTIFYIFTIYYFLFKPYIGQKLYDNTIEPIIDKWMEFSRQLVVSIVMLILVILFMAAVLGFESRKEPAKLIGVIGPILFILFGFAVCPYRKEIPWRIVVTGILAQFLLCLFCVRWSFGRSIFQCAGDKVAVFLGFTSHGARFVYGDRICNEFVFAFAILAVIFFFSVVTSCLYYLGVMQFILNVFGWLLQALIGTTVCESVNAAGNVFLGMTESPLIIRPYIERLTKSELHTICVSGYATVAGTVLGAYISFGASPAYLITASVMAAPASLAFAKLFLPEIEESQTKADNIQLEKSTDSSILDAAASGAANGVAIVLGIVSNIIAFIAIIAFFNAVVEWLFQLGGKEDVTFLWLLSQAFIPLVFVMGVPWHDCEKVALVVAKKTLINEFLGYMDLGAMIRNNEIGARSAGIATFALCGFANPGSLGIMIAGLSAMAPSRRPDITRVAVRAFFAGSIVSFTSASFAGILIQPDELDDISNKLLDAVGVNREDVSDYFFNA</sequence>
<feature type="transmembrane region" description="Helical" evidence="7">
    <location>
        <begin position="463"/>
        <end position="483"/>
    </location>
</feature>
<dbReference type="GO" id="GO:0005415">
    <property type="term" value="F:nucleoside:sodium symporter activity"/>
    <property type="evidence" value="ECO:0007669"/>
    <property type="project" value="TreeGrafter"/>
</dbReference>
<dbReference type="PANTHER" id="PTHR10590:SF4">
    <property type="entry name" value="SOLUTE CARRIER FAMILY 28 MEMBER 3"/>
    <property type="match status" value="1"/>
</dbReference>
<evidence type="ECO:0000256" key="4">
    <source>
        <dbReference type="ARBA" id="ARBA00022692"/>
    </source>
</evidence>